<organism evidence="2 3">
    <name type="scientific">Stylosanthes scabra</name>
    <dbReference type="NCBI Taxonomy" id="79078"/>
    <lineage>
        <taxon>Eukaryota</taxon>
        <taxon>Viridiplantae</taxon>
        <taxon>Streptophyta</taxon>
        <taxon>Embryophyta</taxon>
        <taxon>Tracheophyta</taxon>
        <taxon>Spermatophyta</taxon>
        <taxon>Magnoliopsida</taxon>
        <taxon>eudicotyledons</taxon>
        <taxon>Gunneridae</taxon>
        <taxon>Pentapetalae</taxon>
        <taxon>rosids</taxon>
        <taxon>fabids</taxon>
        <taxon>Fabales</taxon>
        <taxon>Fabaceae</taxon>
        <taxon>Papilionoideae</taxon>
        <taxon>50 kb inversion clade</taxon>
        <taxon>dalbergioids sensu lato</taxon>
        <taxon>Dalbergieae</taxon>
        <taxon>Pterocarpus clade</taxon>
        <taxon>Stylosanthes</taxon>
    </lineage>
</organism>
<dbReference type="EMBL" id="JASCZI010007924">
    <property type="protein sequence ID" value="MED6117716.1"/>
    <property type="molecule type" value="Genomic_DNA"/>
</dbReference>
<feature type="compositionally biased region" description="Basic residues" evidence="1">
    <location>
        <begin position="74"/>
        <end position="83"/>
    </location>
</feature>
<proteinExistence type="predicted"/>
<reference evidence="2 3" key="1">
    <citation type="journal article" date="2023" name="Plants (Basel)">
        <title>Bridging the Gap: Combining Genomics and Transcriptomics Approaches to Understand Stylosanthes scabra, an Orphan Legume from the Brazilian Caatinga.</title>
        <authorList>
            <person name="Ferreira-Neto J.R.C."/>
            <person name="da Silva M.D."/>
            <person name="Binneck E."/>
            <person name="de Melo N.F."/>
            <person name="da Silva R.H."/>
            <person name="de Melo A.L.T.M."/>
            <person name="Pandolfi V."/>
            <person name="Bustamante F.O."/>
            <person name="Brasileiro-Vidal A.C."/>
            <person name="Benko-Iseppon A.M."/>
        </authorList>
    </citation>
    <scope>NUCLEOTIDE SEQUENCE [LARGE SCALE GENOMIC DNA]</scope>
    <source>
        <tissue evidence="2">Leaves</tissue>
    </source>
</reference>
<name>A0ABU6R1F8_9FABA</name>
<feature type="compositionally biased region" description="Polar residues" evidence="1">
    <location>
        <begin position="28"/>
        <end position="39"/>
    </location>
</feature>
<comment type="caution">
    <text evidence="2">The sequence shown here is derived from an EMBL/GenBank/DDBJ whole genome shotgun (WGS) entry which is preliminary data.</text>
</comment>
<feature type="region of interest" description="Disordered" evidence="1">
    <location>
        <begin position="1"/>
        <end position="83"/>
    </location>
</feature>
<sequence>MPQRDPCPLKPPLTTPRPRHSMALARSSHLQSTFKTHATPTLEPDLHPVPYLAPLPPPLTSHALAKPPSPKTPPHSRPHHAWA</sequence>
<protein>
    <submittedName>
        <fullName evidence="2">Uncharacterized protein</fullName>
    </submittedName>
</protein>
<evidence type="ECO:0000256" key="1">
    <source>
        <dbReference type="SAM" id="MobiDB-lite"/>
    </source>
</evidence>
<dbReference type="Proteomes" id="UP001341840">
    <property type="component" value="Unassembled WGS sequence"/>
</dbReference>
<evidence type="ECO:0000313" key="3">
    <source>
        <dbReference type="Proteomes" id="UP001341840"/>
    </source>
</evidence>
<evidence type="ECO:0000313" key="2">
    <source>
        <dbReference type="EMBL" id="MED6117716.1"/>
    </source>
</evidence>
<gene>
    <name evidence="2" type="ORF">PIB30_112336</name>
</gene>
<keyword evidence="3" id="KW-1185">Reference proteome</keyword>
<accession>A0ABU6R1F8</accession>
<feature type="non-terminal residue" evidence="2">
    <location>
        <position position="83"/>
    </location>
</feature>